<keyword evidence="6 8" id="KW-0472">Membrane</keyword>
<protein>
    <submittedName>
        <fullName evidence="10">Menaquinol oxidoreductase</fullName>
    </submittedName>
</protein>
<feature type="transmembrane region" description="Helical" evidence="8">
    <location>
        <begin position="208"/>
        <end position="225"/>
    </location>
</feature>
<comment type="caution">
    <text evidence="10">The sequence shown here is derived from an EMBL/GenBank/DDBJ whole genome shotgun (WGS) entry which is preliminary data.</text>
</comment>
<dbReference type="Pfam" id="PF02665">
    <property type="entry name" value="Nitrate_red_gam"/>
    <property type="match status" value="1"/>
</dbReference>
<dbReference type="EMBL" id="DSDS01000155">
    <property type="protein sequence ID" value="HET98426.1"/>
    <property type="molecule type" value="Genomic_DNA"/>
</dbReference>
<reference evidence="10" key="1">
    <citation type="journal article" date="2020" name="mSystems">
        <title>Genome- and Community-Level Interaction Insights into Carbon Utilization and Element Cycling Functions of Hydrothermarchaeota in Hydrothermal Sediment.</title>
        <authorList>
            <person name="Zhou Z."/>
            <person name="Liu Y."/>
            <person name="Xu W."/>
            <person name="Pan J."/>
            <person name="Luo Z.H."/>
            <person name="Li M."/>
        </authorList>
    </citation>
    <scope>NUCLEOTIDE SEQUENCE [LARGE SCALE GENOMIC DNA]</scope>
    <source>
        <strain evidence="10">SpSt-1224</strain>
    </source>
</reference>
<feature type="transmembrane region" description="Helical" evidence="8">
    <location>
        <begin position="31"/>
        <end position="51"/>
    </location>
</feature>
<keyword evidence="4 8" id="KW-1133">Transmembrane helix</keyword>
<evidence type="ECO:0000256" key="2">
    <source>
        <dbReference type="ARBA" id="ARBA00022475"/>
    </source>
</evidence>
<feature type="transmembrane region" description="Helical" evidence="8">
    <location>
        <begin position="250"/>
        <end position="270"/>
    </location>
</feature>
<organism evidence="10">
    <name type="scientific">Desulfurivibrio alkaliphilus</name>
    <dbReference type="NCBI Taxonomy" id="427923"/>
    <lineage>
        <taxon>Bacteria</taxon>
        <taxon>Pseudomonadati</taxon>
        <taxon>Thermodesulfobacteriota</taxon>
        <taxon>Desulfobulbia</taxon>
        <taxon>Desulfobulbales</taxon>
        <taxon>Desulfobulbaceae</taxon>
        <taxon>Desulfurivibrio</taxon>
    </lineage>
</organism>
<evidence type="ECO:0000256" key="7">
    <source>
        <dbReference type="SAM" id="MobiDB-lite"/>
    </source>
</evidence>
<dbReference type="InterPro" id="IPR036197">
    <property type="entry name" value="NarG-like_sf"/>
</dbReference>
<sequence length="350" mass="39304">MRVLKALIAVVALILVALVVAQVPGGQSLLGIVLPYLAFAIFLGGFIYKVVEWARSPVPFRIPTTCGQENSLPWIKQNKLDCPSTKAGVVGRMALEILLFRSLFRNTRASIHDGPKLAYGSNKWLWLFALLFHYSFLVIVLRHMRLFTDPVASFILPLEFIDGFLEVGATTIYQSSFILLAAVTFLFLRRLVRPYLRYISLPADYFPLLLIFAIGLSGILMRHVFRTDVVTVKELAVGLATFSPSINGEIGVIFFVHIFLVSVLMAYFPFSKLMHLGGIFMSPTRNMANNNRMVHHVNPWNDPKIKPHTYAAYEDEFREFMVDAGLPVEKELPAAAPEEKVPAAEETTDK</sequence>
<feature type="transmembrane region" description="Helical" evidence="8">
    <location>
        <begin position="124"/>
        <end position="144"/>
    </location>
</feature>
<dbReference type="SUPFAM" id="SSF103501">
    <property type="entry name" value="Respiratory nitrate reductase 1 gamma chain"/>
    <property type="match status" value="1"/>
</dbReference>
<keyword evidence="2" id="KW-1003">Cell membrane</keyword>
<keyword evidence="3 8" id="KW-0812">Transmembrane</keyword>
<evidence type="ECO:0000256" key="4">
    <source>
        <dbReference type="ARBA" id="ARBA00022989"/>
    </source>
</evidence>
<evidence type="ECO:0000313" key="10">
    <source>
        <dbReference type="EMBL" id="HET98426.1"/>
    </source>
</evidence>
<feature type="region of interest" description="Disordered" evidence="7">
    <location>
        <begin position="331"/>
        <end position="350"/>
    </location>
</feature>
<name>A0A7C2TGZ9_9BACT</name>
<evidence type="ECO:0000259" key="9">
    <source>
        <dbReference type="Pfam" id="PF02665"/>
    </source>
</evidence>
<dbReference type="InterPro" id="IPR023234">
    <property type="entry name" value="NarG-like_domain"/>
</dbReference>
<evidence type="ECO:0000256" key="5">
    <source>
        <dbReference type="ARBA" id="ARBA00023002"/>
    </source>
</evidence>
<dbReference type="GO" id="GO:0005886">
    <property type="term" value="C:plasma membrane"/>
    <property type="evidence" value="ECO:0007669"/>
    <property type="project" value="UniProtKB-SubCell"/>
</dbReference>
<keyword evidence="5" id="KW-0560">Oxidoreductase</keyword>
<evidence type="ECO:0000256" key="1">
    <source>
        <dbReference type="ARBA" id="ARBA00004651"/>
    </source>
</evidence>
<feature type="transmembrane region" description="Helical" evidence="8">
    <location>
        <begin position="164"/>
        <end position="188"/>
    </location>
</feature>
<dbReference type="AlphaFoldDB" id="A0A7C2TGZ9"/>
<feature type="domain" description="NarG-like" evidence="9">
    <location>
        <begin position="122"/>
        <end position="276"/>
    </location>
</feature>
<dbReference type="NCBIfam" id="NF038037">
    <property type="entry name" value="cytob_DsrM"/>
    <property type="match status" value="1"/>
</dbReference>
<dbReference type="GO" id="GO:0016491">
    <property type="term" value="F:oxidoreductase activity"/>
    <property type="evidence" value="ECO:0007669"/>
    <property type="project" value="UniProtKB-KW"/>
</dbReference>
<comment type="subcellular location">
    <subcellularLocation>
        <location evidence="1">Cell membrane</location>
        <topology evidence="1">Multi-pass membrane protein</topology>
    </subcellularLocation>
</comment>
<dbReference type="Gene3D" id="1.20.950.20">
    <property type="entry name" value="Transmembrane di-heme cytochromes, Chain C"/>
    <property type="match status" value="1"/>
</dbReference>
<dbReference type="InterPro" id="IPR047660">
    <property type="entry name" value="DsrM"/>
</dbReference>
<evidence type="ECO:0000256" key="3">
    <source>
        <dbReference type="ARBA" id="ARBA00022692"/>
    </source>
</evidence>
<accession>A0A7C2TGZ9</accession>
<proteinExistence type="predicted"/>
<evidence type="ECO:0000256" key="6">
    <source>
        <dbReference type="ARBA" id="ARBA00023136"/>
    </source>
</evidence>
<evidence type="ECO:0000256" key="8">
    <source>
        <dbReference type="SAM" id="Phobius"/>
    </source>
</evidence>
<gene>
    <name evidence="10" type="ORF">ENN98_07015</name>
</gene>
<dbReference type="Proteomes" id="UP000885986">
    <property type="component" value="Unassembled WGS sequence"/>
</dbReference>